<reference evidence="2" key="1">
    <citation type="journal article" date="2021" name="Nat. Microbiol.">
        <title>Cocultivation of an ultrasmall environmental parasitic bacterium with lytic ability against bacteria associated with wastewater foams.</title>
        <authorList>
            <person name="Batinovic S."/>
            <person name="Rose J.J.A."/>
            <person name="Ratcliffe J."/>
            <person name="Seviour R.J."/>
            <person name="Petrovski S."/>
        </authorList>
    </citation>
    <scope>NUCLEOTIDE SEQUENCE</scope>
    <source>
        <strain evidence="2">CON9</strain>
    </source>
</reference>
<dbReference type="PROSITE" id="PS51257">
    <property type="entry name" value="PROKAR_LIPOPROTEIN"/>
    <property type="match status" value="1"/>
</dbReference>
<keyword evidence="3" id="KW-1185">Reference proteome</keyword>
<proteinExistence type="predicted"/>
<feature type="chain" id="PRO_5046955693" description="Lipocalin-like domain-containing protein" evidence="1">
    <location>
        <begin position="22"/>
        <end position="159"/>
    </location>
</feature>
<accession>A0ABX6IIA3</accession>
<feature type="signal peptide" evidence="1">
    <location>
        <begin position="1"/>
        <end position="21"/>
    </location>
</feature>
<dbReference type="RefSeq" id="WP_213248889.1">
    <property type="nucleotide sequence ID" value="NZ_CP045806.1"/>
</dbReference>
<organism evidence="2 3">
    <name type="scientific">Gordonia pseudamarae</name>
    <dbReference type="NCBI Taxonomy" id="2831662"/>
    <lineage>
        <taxon>Bacteria</taxon>
        <taxon>Bacillati</taxon>
        <taxon>Actinomycetota</taxon>
        <taxon>Actinomycetes</taxon>
        <taxon>Mycobacteriales</taxon>
        <taxon>Gordoniaceae</taxon>
        <taxon>Gordonia</taxon>
    </lineage>
</organism>
<evidence type="ECO:0000313" key="2">
    <source>
        <dbReference type="EMBL" id="QHN35045.1"/>
    </source>
</evidence>
<evidence type="ECO:0000256" key="1">
    <source>
        <dbReference type="SAM" id="SignalP"/>
    </source>
</evidence>
<sequence length="159" mass="16800">MPTVRCLRPVRLALVATAITAGVSACTIDGEATPLPVGQRSNPNKLVGTWEGTYICGQGNTALTLTVSASPAGSDLPRADVVFSFGPLPANPDVPRGSYRMTVTTDPDDSYRFNQKEWIDQPTGYTMVDLVGRLESPTELTGTVANSSCSTFTVTRTGS</sequence>
<name>A0ABX6IIA3_9ACTN</name>
<evidence type="ECO:0008006" key="4">
    <source>
        <dbReference type="Google" id="ProtNLM"/>
    </source>
</evidence>
<dbReference type="Proteomes" id="UP001059836">
    <property type="component" value="Chromosome"/>
</dbReference>
<keyword evidence="1" id="KW-0732">Signal</keyword>
<gene>
    <name evidence="2" type="ORF">GII31_09180</name>
</gene>
<evidence type="ECO:0000313" key="3">
    <source>
        <dbReference type="Proteomes" id="UP001059836"/>
    </source>
</evidence>
<protein>
    <recommendedName>
        <fullName evidence="4">Lipocalin-like domain-containing protein</fullName>
    </recommendedName>
</protein>
<dbReference type="EMBL" id="CP045809">
    <property type="protein sequence ID" value="QHN35045.1"/>
    <property type="molecule type" value="Genomic_DNA"/>
</dbReference>